<dbReference type="RefSeq" id="WP_088058658.1">
    <property type="nucleotide sequence ID" value="NZ_JAUCFG010000002.1"/>
</dbReference>
<evidence type="ECO:0000313" key="1">
    <source>
        <dbReference type="EMBL" id="MDM5438682.1"/>
    </source>
</evidence>
<dbReference type="Proteomes" id="UP001224139">
    <property type="component" value="Unassembled WGS sequence"/>
</dbReference>
<sequence length="116" mass="12528">MNLYPRSETIVAGKEILRDIVGAKKITVTLDCKTFTPGVVPAGTSLVFDATSKKTRPFDKTKDAATTEQVSLLLRDIRIGENDVQGVGLVGGYVNEAKCPAITAEFKAKAKMLDIR</sequence>
<comment type="caution">
    <text evidence="1">The sequence shown here is derived from an EMBL/GenBank/DDBJ whole genome shotgun (WGS) entry which is preliminary data.</text>
</comment>
<organism evidence="1 2">
    <name type="scientific">Bacillus hominis</name>
    <dbReference type="NCBI Taxonomy" id="2817478"/>
    <lineage>
        <taxon>Bacteria</taxon>
        <taxon>Bacillati</taxon>
        <taxon>Bacillota</taxon>
        <taxon>Bacilli</taxon>
        <taxon>Bacillales</taxon>
        <taxon>Bacillaceae</taxon>
        <taxon>Bacillus</taxon>
        <taxon>Bacillus cereus group</taxon>
    </lineage>
</organism>
<protein>
    <submittedName>
        <fullName evidence="1">Uncharacterized protein</fullName>
    </submittedName>
</protein>
<dbReference type="EMBL" id="JAUCFG010000002">
    <property type="protein sequence ID" value="MDM5438682.1"/>
    <property type="molecule type" value="Genomic_DNA"/>
</dbReference>
<reference evidence="1 2" key="1">
    <citation type="submission" date="2023-06" db="EMBL/GenBank/DDBJ databases">
        <title>Comparative genomics of Bacillaceae isolates and their secondary metabolite potential.</title>
        <authorList>
            <person name="Song L."/>
            <person name="Nielsen L.J."/>
            <person name="Mohite O."/>
            <person name="Xu X."/>
            <person name="Weber T."/>
            <person name="Kovacs A.T."/>
        </authorList>
    </citation>
    <scope>NUCLEOTIDE SEQUENCE [LARGE SCALE GENOMIC DNA]</scope>
    <source>
        <strain evidence="1 2">DX2.1</strain>
    </source>
</reference>
<proteinExistence type="predicted"/>
<accession>A0ABT7R6Y8</accession>
<evidence type="ECO:0000313" key="2">
    <source>
        <dbReference type="Proteomes" id="UP001224139"/>
    </source>
</evidence>
<name>A0ABT7R6Y8_9BACI</name>
<gene>
    <name evidence="1" type="ORF">QUG02_11170</name>
</gene>
<keyword evidence="2" id="KW-1185">Reference proteome</keyword>